<dbReference type="AlphaFoldDB" id="A0A0M0J8P3"/>
<dbReference type="SMART" id="SM00490">
    <property type="entry name" value="HELICc"/>
    <property type="match status" value="1"/>
</dbReference>
<dbReference type="GO" id="GO:0003676">
    <property type="term" value="F:nucleic acid binding"/>
    <property type="evidence" value="ECO:0007669"/>
    <property type="project" value="InterPro"/>
</dbReference>
<evidence type="ECO:0000313" key="9">
    <source>
        <dbReference type="Proteomes" id="UP000037460"/>
    </source>
</evidence>
<dbReference type="GO" id="GO:0003724">
    <property type="term" value="F:RNA helicase activity"/>
    <property type="evidence" value="ECO:0007669"/>
    <property type="project" value="TreeGrafter"/>
</dbReference>
<dbReference type="PANTHER" id="PTHR47959:SF1">
    <property type="entry name" value="ATP-DEPENDENT RNA HELICASE DBPA"/>
    <property type="match status" value="1"/>
</dbReference>
<evidence type="ECO:0000256" key="3">
    <source>
        <dbReference type="ARBA" id="ARBA00022806"/>
    </source>
</evidence>
<dbReference type="Gene3D" id="3.40.50.300">
    <property type="entry name" value="P-loop containing nucleotide triphosphate hydrolases"/>
    <property type="match status" value="2"/>
</dbReference>
<dbReference type="PANTHER" id="PTHR47959">
    <property type="entry name" value="ATP-DEPENDENT RNA HELICASE RHLE-RELATED"/>
    <property type="match status" value="1"/>
</dbReference>
<feature type="non-terminal residue" evidence="8">
    <location>
        <position position="623"/>
    </location>
</feature>
<name>A0A0M0J8P3_9EUKA</name>
<dbReference type="InterPro" id="IPR044742">
    <property type="entry name" value="DEAD/DEAH_RhlB"/>
</dbReference>
<dbReference type="InterPro" id="IPR059027">
    <property type="entry name" value="DD_DDX21-DDX50"/>
</dbReference>
<evidence type="ECO:0000256" key="4">
    <source>
        <dbReference type="ARBA" id="ARBA00022840"/>
    </source>
</evidence>
<dbReference type="GO" id="GO:0016787">
    <property type="term" value="F:hydrolase activity"/>
    <property type="evidence" value="ECO:0007669"/>
    <property type="project" value="UniProtKB-KW"/>
</dbReference>
<feature type="domain" description="Helicase C-terminal" evidence="7">
    <location>
        <begin position="385"/>
        <end position="536"/>
    </location>
</feature>
<proteinExistence type="predicted"/>
<evidence type="ECO:0000256" key="1">
    <source>
        <dbReference type="ARBA" id="ARBA00022741"/>
    </source>
</evidence>
<keyword evidence="4" id="KW-0067">ATP-binding</keyword>
<feature type="region of interest" description="Disordered" evidence="5">
    <location>
        <begin position="42"/>
        <end position="109"/>
    </location>
</feature>
<dbReference type="Pfam" id="PF00270">
    <property type="entry name" value="DEAD"/>
    <property type="match status" value="1"/>
</dbReference>
<dbReference type="CDD" id="cd00268">
    <property type="entry name" value="DEADc"/>
    <property type="match status" value="1"/>
</dbReference>
<reference evidence="9" key="1">
    <citation type="journal article" date="2015" name="PLoS Genet.">
        <title>Genome Sequence and Transcriptome Analyses of Chrysochromulina tobin: Metabolic Tools for Enhanced Algal Fitness in the Prominent Order Prymnesiales (Haptophyceae).</title>
        <authorList>
            <person name="Hovde B.T."/>
            <person name="Deodato C.R."/>
            <person name="Hunsperger H.M."/>
            <person name="Ryken S.A."/>
            <person name="Yost W."/>
            <person name="Jha R.K."/>
            <person name="Patterson J."/>
            <person name="Monnat R.J. Jr."/>
            <person name="Barlow S.B."/>
            <person name="Starkenburg S.R."/>
            <person name="Cattolico R.A."/>
        </authorList>
    </citation>
    <scope>NUCLEOTIDE SEQUENCE</scope>
    <source>
        <strain evidence="9">CCMP291</strain>
    </source>
</reference>
<accession>A0A0M0J8P3</accession>
<dbReference type="OrthoDB" id="4255at2759"/>
<dbReference type="InterPro" id="IPR001650">
    <property type="entry name" value="Helicase_C-like"/>
</dbReference>
<dbReference type="InterPro" id="IPR014001">
    <property type="entry name" value="Helicase_ATP-bd"/>
</dbReference>
<evidence type="ECO:0000259" key="6">
    <source>
        <dbReference type="PROSITE" id="PS51192"/>
    </source>
</evidence>
<dbReference type="SUPFAM" id="SSF52540">
    <property type="entry name" value="P-loop containing nucleoside triphosphate hydrolases"/>
    <property type="match status" value="1"/>
</dbReference>
<keyword evidence="2" id="KW-0378">Hydrolase</keyword>
<feature type="domain" description="Helicase ATP-binding" evidence="6">
    <location>
        <begin position="174"/>
        <end position="353"/>
    </location>
</feature>
<evidence type="ECO:0000256" key="2">
    <source>
        <dbReference type="ARBA" id="ARBA00022801"/>
    </source>
</evidence>
<comment type="caution">
    <text evidence="8">The sequence shown here is derived from an EMBL/GenBank/DDBJ whole genome shotgun (WGS) entry which is preliminary data.</text>
</comment>
<dbReference type="Pfam" id="PF00271">
    <property type="entry name" value="Helicase_C"/>
    <property type="match status" value="1"/>
</dbReference>
<dbReference type="GO" id="GO:0005524">
    <property type="term" value="F:ATP binding"/>
    <property type="evidence" value="ECO:0007669"/>
    <property type="project" value="UniProtKB-KW"/>
</dbReference>
<dbReference type="InterPro" id="IPR027417">
    <property type="entry name" value="P-loop_NTPase"/>
</dbReference>
<sequence length="623" mass="66437">MPPTPIKKVKKKAIWDDEDVLKLTKKKATVIALPAASLAAAVEAADDDAPPKKKAAAPKKKRVAAAEEESAEGKPRSAKRVKRAPAPAPASDDSVTDDEQQQQQLQQHAAAYDEMLRREAEEEPGDEEADDSLGDDARDDARLAVSKFNLSAETVQALRNRGVEALFPIQAACFDHLNAGKDLIGRARTGMGKTLAFALPLVEKVLALRKQTGTMRRPGRKPMGLVMAPTRELAQQVASEVQSVAPGLESYCVYGGTPMGPSCTALRAGLDLVIGTPGRIKDLAERGVLLLDEIAFAALDEADQMLDMGFAEDMQAILGQCTLKGRQTCLFSATLPAWVREVAPTYMHTTPTIVDLVGDKDVKASTDVRHLAIGAPGPFAMRGATINDVIAMYASSTGRVIVFCDTKAECDSLSSSEALKVECKVLHGDIPQATREKVMAAFRSGRFRVLIATDVAARGLDMIVELVVQSKPPVRRMSGREDTETYVHRSGRTGRAGRKGICVTLVGPRDRQALQAIERTTGNTFEWLPSPNPHTLLATAAQTAASDAATIGPDVTKHFMAAAAGLLAAKGGDATEALAAALALATGTLRPPQHRSLITHHDGLATMVATFRTDYVQGAGFVF</sequence>
<dbReference type="SMART" id="SM00487">
    <property type="entry name" value="DEXDc"/>
    <property type="match status" value="1"/>
</dbReference>
<dbReference type="Proteomes" id="UP000037460">
    <property type="component" value="Unassembled WGS sequence"/>
</dbReference>
<dbReference type="CDD" id="cd18787">
    <property type="entry name" value="SF2_C_DEAD"/>
    <property type="match status" value="1"/>
</dbReference>
<dbReference type="Pfam" id="PF26142">
    <property type="entry name" value="DD_DDX21-DDX50"/>
    <property type="match status" value="1"/>
</dbReference>
<dbReference type="EMBL" id="JWZX01003244">
    <property type="protein sequence ID" value="KOO22860.1"/>
    <property type="molecule type" value="Genomic_DNA"/>
</dbReference>
<evidence type="ECO:0000256" key="5">
    <source>
        <dbReference type="SAM" id="MobiDB-lite"/>
    </source>
</evidence>
<dbReference type="GO" id="GO:0005829">
    <property type="term" value="C:cytosol"/>
    <property type="evidence" value="ECO:0007669"/>
    <property type="project" value="TreeGrafter"/>
</dbReference>
<dbReference type="InterPro" id="IPR050079">
    <property type="entry name" value="DEAD_box_RNA_helicase"/>
</dbReference>
<dbReference type="PROSITE" id="PS51194">
    <property type="entry name" value="HELICASE_CTER"/>
    <property type="match status" value="1"/>
</dbReference>
<dbReference type="InterPro" id="IPR011545">
    <property type="entry name" value="DEAD/DEAH_box_helicase_dom"/>
</dbReference>
<evidence type="ECO:0000259" key="7">
    <source>
        <dbReference type="PROSITE" id="PS51194"/>
    </source>
</evidence>
<dbReference type="PROSITE" id="PS51192">
    <property type="entry name" value="HELICASE_ATP_BIND_1"/>
    <property type="match status" value="1"/>
</dbReference>
<feature type="compositionally biased region" description="Basic residues" evidence="5">
    <location>
        <begin position="52"/>
        <end position="63"/>
    </location>
</feature>
<keyword evidence="3 8" id="KW-0347">Helicase</keyword>
<keyword evidence="9" id="KW-1185">Reference proteome</keyword>
<protein>
    <submittedName>
        <fullName evidence="8">Nucleolar RNA helicase 2 isoform 2</fullName>
    </submittedName>
</protein>
<keyword evidence="1" id="KW-0547">Nucleotide-binding</keyword>
<organism evidence="8 9">
    <name type="scientific">Chrysochromulina tobinii</name>
    <dbReference type="NCBI Taxonomy" id="1460289"/>
    <lineage>
        <taxon>Eukaryota</taxon>
        <taxon>Haptista</taxon>
        <taxon>Haptophyta</taxon>
        <taxon>Prymnesiophyceae</taxon>
        <taxon>Prymnesiales</taxon>
        <taxon>Chrysochromulinaceae</taxon>
        <taxon>Chrysochromulina</taxon>
    </lineage>
</organism>
<gene>
    <name evidence="8" type="ORF">Ctob_006785</name>
</gene>
<evidence type="ECO:0000313" key="8">
    <source>
        <dbReference type="EMBL" id="KOO22860.1"/>
    </source>
</evidence>